<evidence type="ECO:0000259" key="11">
    <source>
        <dbReference type="PROSITE" id="PS00028"/>
    </source>
</evidence>
<evidence type="ECO:0000313" key="12">
    <source>
        <dbReference type="EMBL" id="GAB1225514.1"/>
    </source>
</evidence>
<dbReference type="Pfam" id="PF12171">
    <property type="entry name" value="zf-C2H2_jaz"/>
    <property type="match status" value="1"/>
</dbReference>
<proteinExistence type="inferred from homology"/>
<organism evidence="12 13">
    <name type="scientific">Entamoeba nuttalli</name>
    <dbReference type="NCBI Taxonomy" id="412467"/>
    <lineage>
        <taxon>Eukaryota</taxon>
        <taxon>Amoebozoa</taxon>
        <taxon>Evosea</taxon>
        <taxon>Archamoebae</taxon>
        <taxon>Mastigamoebida</taxon>
        <taxon>Entamoebidae</taxon>
        <taxon>Entamoeba</taxon>
    </lineage>
</organism>
<gene>
    <name evidence="12" type="ORF">ENUP19_0254G0016</name>
</gene>
<evidence type="ECO:0000256" key="6">
    <source>
        <dbReference type="ARBA" id="ARBA00022771"/>
    </source>
</evidence>
<keyword evidence="5" id="KW-0479">Metal-binding</keyword>
<evidence type="ECO:0000256" key="4">
    <source>
        <dbReference type="ARBA" id="ARBA00022517"/>
    </source>
</evidence>
<dbReference type="InterPro" id="IPR036236">
    <property type="entry name" value="Znf_C2H2_sf"/>
</dbReference>
<dbReference type="InterPro" id="IPR051879">
    <property type="entry name" value="C2H2-ZF_Maturation_Protein"/>
</dbReference>
<keyword evidence="13" id="KW-1185">Reference proteome</keyword>
<comment type="subcellular location">
    <subcellularLocation>
        <location evidence="2">Cytoplasm</location>
    </subcellularLocation>
    <subcellularLocation>
        <location evidence="1">Nucleus</location>
    </subcellularLocation>
</comment>
<feature type="compositionally biased region" description="Basic and acidic residues" evidence="10">
    <location>
        <begin position="99"/>
        <end position="116"/>
    </location>
</feature>
<dbReference type="PANTHER" id="PTHR46095:SF1">
    <property type="entry name" value="ZINC FINGER PROTEIN 593"/>
    <property type="match status" value="1"/>
</dbReference>
<evidence type="ECO:0000256" key="5">
    <source>
        <dbReference type="ARBA" id="ARBA00022723"/>
    </source>
</evidence>
<keyword evidence="4" id="KW-0690">Ribosome biogenesis</keyword>
<dbReference type="EMBL" id="BAAFRS010000254">
    <property type="protein sequence ID" value="GAB1225514.1"/>
    <property type="molecule type" value="Genomic_DNA"/>
</dbReference>
<dbReference type="SUPFAM" id="SSF57667">
    <property type="entry name" value="beta-beta-alpha zinc fingers"/>
    <property type="match status" value="1"/>
</dbReference>
<evidence type="ECO:0000313" key="13">
    <source>
        <dbReference type="Proteomes" id="UP001628156"/>
    </source>
</evidence>
<dbReference type="InterPro" id="IPR022755">
    <property type="entry name" value="Znf_C2H2_jaz"/>
</dbReference>
<evidence type="ECO:0000256" key="1">
    <source>
        <dbReference type="ARBA" id="ARBA00004123"/>
    </source>
</evidence>
<accession>A0ABQ0DRN6</accession>
<name>A0ABQ0DRN6_9EUKA</name>
<feature type="region of interest" description="Disordered" evidence="10">
    <location>
        <begin position="89"/>
        <end position="140"/>
    </location>
</feature>
<sequence length="140" mass="15901">MPQRRKKVHKSKRKGGETGGIHKRLSMKHKTKDFDQIVSAIKNGEMNVNGEMAKALPIDEDKPGFGQFYCGVCDKHFISQAVYLKHCTQGPHKSKVKRVQKEKPWTVEDAKGRIDNGPKLGRKPWDNDLNLPVNQNQANQ</sequence>
<dbReference type="PANTHER" id="PTHR46095">
    <property type="entry name" value="ZINC FINGER PROTEIN 593"/>
    <property type="match status" value="1"/>
</dbReference>
<comment type="caution">
    <text evidence="12">The sequence shown here is derived from an EMBL/GenBank/DDBJ whole genome shotgun (WGS) entry which is preliminary data.</text>
</comment>
<keyword evidence="3" id="KW-0963">Cytoplasm</keyword>
<feature type="compositionally biased region" description="Basic residues" evidence="10">
    <location>
        <begin position="1"/>
        <end position="13"/>
    </location>
</feature>
<evidence type="ECO:0000256" key="9">
    <source>
        <dbReference type="ARBA" id="ARBA00038064"/>
    </source>
</evidence>
<evidence type="ECO:0000256" key="8">
    <source>
        <dbReference type="ARBA" id="ARBA00023242"/>
    </source>
</evidence>
<comment type="similarity">
    <text evidence="9">Belongs to the ZNF593/BUD20 C2H2-type zinc-finger protein family.</text>
</comment>
<feature type="domain" description="C2H2-type" evidence="11">
    <location>
        <begin position="70"/>
        <end position="92"/>
    </location>
</feature>
<evidence type="ECO:0000256" key="10">
    <source>
        <dbReference type="SAM" id="MobiDB-lite"/>
    </source>
</evidence>
<keyword evidence="8" id="KW-0539">Nucleus</keyword>
<keyword evidence="6" id="KW-0863">Zinc-finger</keyword>
<dbReference type="PROSITE" id="PS00028">
    <property type="entry name" value="ZINC_FINGER_C2H2_1"/>
    <property type="match status" value="1"/>
</dbReference>
<reference evidence="12 13" key="1">
    <citation type="journal article" date="2019" name="PLoS Negl. Trop. Dis.">
        <title>Whole genome sequencing of Entamoeba nuttalli reveals mammalian host-related molecular signatures and a novel octapeptide-repeat surface protein.</title>
        <authorList>
            <person name="Tanaka M."/>
            <person name="Makiuchi T."/>
            <person name="Komiyama T."/>
            <person name="Shiina T."/>
            <person name="Osaki K."/>
            <person name="Tachibana H."/>
        </authorList>
    </citation>
    <scope>NUCLEOTIDE SEQUENCE [LARGE SCALE GENOMIC DNA]</scope>
    <source>
        <strain evidence="12 13">P19-061405</strain>
    </source>
</reference>
<feature type="region of interest" description="Disordered" evidence="10">
    <location>
        <begin position="1"/>
        <end position="23"/>
    </location>
</feature>
<dbReference type="Proteomes" id="UP001628156">
    <property type="component" value="Unassembled WGS sequence"/>
</dbReference>
<evidence type="ECO:0000256" key="7">
    <source>
        <dbReference type="ARBA" id="ARBA00022833"/>
    </source>
</evidence>
<keyword evidence="7" id="KW-0862">Zinc</keyword>
<evidence type="ECO:0000256" key="3">
    <source>
        <dbReference type="ARBA" id="ARBA00022490"/>
    </source>
</evidence>
<protein>
    <recommendedName>
        <fullName evidence="11">C2H2-type domain-containing protein</fullName>
    </recommendedName>
</protein>
<evidence type="ECO:0000256" key="2">
    <source>
        <dbReference type="ARBA" id="ARBA00004496"/>
    </source>
</evidence>
<dbReference type="Gene3D" id="3.30.160.60">
    <property type="entry name" value="Classic Zinc Finger"/>
    <property type="match status" value="1"/>
</dbReference>
<dbReference type="InterPro" id="IPR013087">
    <property type="entry name" value="Znf_C2H2_type"/>
</dbReference>